<evidence type="ECO:0000313" key="2">
    <source>
        <dbReference type="Proteomes" id="UP001152795"/>
    </source>
</evidence>
<dbReference type="Proteomes" id="UP001152795">
    <property type="component" value="Unassembled WGS sequence"/>
</dbReference>
<evidence type="ECO:0000313" key="1">
    <source>
        <dbReference type="EMBL" id="CAB4014181.1"/>
    </source>
</evidence>
<dbReference type="AlphaFoldDB" id="A0A6S7JAV8"/>
<reference evidence="1" key="1">
    <citation type="submission" date="2020-04" db="EMBL/GenBank/DDBJ databases">
        <authorList>
            <person name="Alioto T."/>
            <person name="Alioto T."/>
            <person name="Gomez Garrido J."/>
        </authorList>
    </citation>
    <scope>NUCLEOTIDE SEQUENCE</scope>
    <source>
        <strain evidence="1">A484AB</strain>
    </source>
</reference>
<sequence>MASTGGQNEAILISNNLSYAKFSSCISSVCQLTLMNGSSIDGKASGFLAKFILDGSQKVVVVMNNHFVARKENASQVLATFKFEGNNESRTITLDPDIFFRTYQ</sequence>
<feature type="non-terminal residue" evidence="1">
    <location>
        <position position="1"/>
    </location>
</feature>
<gene>
    <name evidence="1" type="ORF">PACLA_8A007237</name>
</gene>
<protein>
    <submittedName>
        <fullName evidence="1">Uncharacterized protein</fullName>
    </submittedName>
</protein>
<comment type="caution">
    <text evidence="1">The sequence shown here is derived from an EMBL/GenBank/DDBJ whole genome shotgun (WGS) entry which is preliminary data.</text>
</comment>
<dbReference type="EMBL" id="CACRXK020008187">
    <property type="protein sequence ID" value="CAB4014181.1"/>
    <property type="molecule type" value="Genomic_DNA"/>
</dbReference>
<name>A0A6S7JAV8_PARCT</name>
<proteinExistence type="predicted"/>
<keyword evidence="2" id="KW-1185">Reference proteome</keyword>
<accession>A0A6S7JAV8</accession>
<organism evidence="1 2">
    <name type="scientific">Paramuricea clavata</name>
    <name type="common">Red gorgonian</name>
    <name type="synonym">Violescent sea-whip</name>
    <dbReference type="NCBI Taxonomy" id="317549"/>
    <lineage>
        <taxon>Eukaryota</taxon>
        <taxon>Metazoa</taxon>
        <taxon>Cnidaria</taxon>
        <taxon>Anthozoa</taxon>
        <taxon>Octocorallia</taxon>
        <taxon>Malacalcyonacea</taxon>
        <taxon>Plexauridae</taxon>
        <taxon>Paramuricea</taxon>
    </lineage>
</organism>